<feature type="compositionally biased region" description="Low complexity" evidence="2">
    <location>
        <begin position="29"/>
        <end position="45"/>
    </location>
</feature>
<gene>
    <name evidence="3" type="ORF">LGLO00237_LOCUS22422</name>
    <name evidence="4" type="ORF">LGLO00237_LOCUS22425</name>
</gene>
<name>A0A6V3PSF9_9EUKA</name>
<dbReference type="EMBL" id="HBIV01031452">
    <property type="protein sequence ID" value="CAE0670785.1"/>
    <property type="molecule type" value="Transcribed_RNA"/>
</dbReference>
<evidence type="ECO:0000313" key="3">
    <source>
        <dbReference type="EMBL" id="CAE0670782.1"/>
    </source>
</evidence>
<proteinExistence type="predicted"/>
<accession>A0A6V3PSF9</accession>
<sequence>MCATPAAALTEPSAYMYPHFARPPPLPHPRTAAAATAKATSPLPAGDANPPKVSPPSVAGSMPWTINASDQLFALAVEEERRQAAEAAAAGAAAGAVDACDEVRDTCAVARSSGPDRSVAEALEAIEQGLRRMDARLARLEDTVNKQERIEASSEKENHK</sequence>
<organism evidence="3">
    <name type="scientific">Lotharella globosa</name>
    <dbReference type="NCBI Taxonomy" id="91324"/>
    <lineage>
        <taxon>Eukaryota</taxon>
        <taxon>Sar</taxon>
        <taxon>Rhizaria</taxon>
        <taxon>Cercozoa</taxon>
        <taxon>Chlorarachniophyceae</taxon>
        <taxon>Lotharella</taxon>
    </lineage>
</organism>
<feature type="coiled-coil region" evidence="1">
    <location>
        <begin position="123"/>
        <end position="157"/>
    </location>
</feature>
<dbReference type="EMBL" id="HBIV01031449">
    <property type="protein sequence ID" value="CAE0670782.1"/>
    <property type="molecule type" value="Transcribed_RNA"/>
</dbReference>
<keyword evidence="1" id="KW-0175">Coiled coil</keyword>
<reference evidence="3" key="1">
    <citation type="submission" date="2021-01" db="EMBL/GenBank/DDBJ databases">
        <authorList>
            <person name="Corre E."/>
            <person name="Pelletier E."/>
            <person name="Niang G."/>
            <person name="Scheremetjew M."/>
            <person name="Finn R."/>
            <person name="Kale V."/>
            <person name="Holt S."/>
            <person name="Cochrane G."/>
            <person name="Meng A."/>
            <person name="Brown T."/>
            <person name="Cohen L."/>
        </authorList>
    </citation>
    <scope>NUCLEOTIDE SEQUENCE</scope>
    <source>
        <strain evidence="3">CCCM811</strain>
    </source>
</reference>
<evidence type="ECO:0000256" key="1">
    <source>
        <dbReference type="SAM" id="Coils"/>
    </source>
</evidence>
<evidence type="ECO:0000313" key="4">
    <source>
        <dbReference type="EMBL" id="CAE0670785.1"/>
    </source>
</evidence>
<evidence type="ECO:0000256" key="2">
    <source>
        <dbReference type="SAM" id="MobiDB-lite"/>
    </source>
</evidence>
<protein>
    <submittedName>
        <fullName evidence="3">Uncharacterized protein</fullName>
    </submittedName>
</protein>
<dbReference type="AlphaFoldDB" id="A0A6V3PSF9"/>
<feature type="region of interest" description="Disordered" evidence="2">
    <location>
        <begin position="17"/>
        <end position="62"/>
    </location>
</feature>